<dbReference type="PROSITE" id="PS00061">
    <property type="entry name" value="ADH_SHORT"/>
    <property type="match status" value="1"/>
</dbReference>
<evidence type="ECO:0000313" key="13">
    <source>
        <dbReference type="EMBL" id="GAA4984004.1"/>
    </source>
</evidence>
<evidence type="ECO:0000256" key="11">
    <source>
        <dbReference type="RuleBase" id="RU000363"/>
    </source>
</evidence>
<evidence type="ECO:0000256" key="10">
    <source>
        <dbReference type="ARBA" id="ARBA00047274"/>
    </source>
</evidence>
<dbReference type="Gene3D" id="3.40.50.720">
    <property type="entry name" value="NAD(P)-binding Rossmann-like Domain"/>
    <property type="match status" value="1"/>
</dbReference>
<evidence type="ECO:0000256" key="7">
    <source>
        <dbReference type="ARBA" id="ARBA00044271"/>
    </source>
</evidence>
<dbReference type="InterPro" id="IPR036291">
    <property type="entry name" value="NAD(P)-bd_dom_sf"/>
</dbReference>
<dbReference type="PRINTS" id="PR00081">
    <property type="entry name" value="GDHRDH"/>
</dbReference>
<dbReference type="InterPro" id="IPR020904">
    <property type="entry name" value="Sc_DH/Rdtase_CS"/>
</dbReference>
<evidence type="ECO:0000256" key="5">
    <source>
        <dbReference type="ARBA" id="ARBA00044059"/>
    </source>
</evidence>
<dbReference type="PANTHER" id="PTHR43086:SF3">
    <property type="entry name" value="NADP-DEPENDENT 3-HYDROXY ACID DEHYDROGENASE YDFG"/>
    <property type="match status" value="1"/>
</dbReference>
<keyword evidence="14" id="KW-1185">Reference proteome</keyword>
<comment type="catalytic activity">
    <reaction evidence="10">
        <text>3-hydroxypropanoate + NADP(+) = 3-oxopropanoate + NADPH + H(+)</text>
        <dbReference type="Rhea" id="RHEA:26438"/>
        <dbReference type="ChEBI" id="CHEBI:15378"/>
        <dbReference type="ChEBI" id="CHEBI:16510"/>
        <dbReference type="ChEBI" id="CHEBI:33190"/>
        <dbReference type="ChEBI" id="CHEBI:57783"/>
        <dbReference type="ChEBI" id="CHEBI:58349"/>
        <dbReference type="EC" id="1.1.1.298"/>
    </reaction>
</comment>
<evidence type="ECO:0000256" key="4">
    <source>
        <dbReference type="ARBA" id="ARBA00044050"/>
    </source>
</evidence>
<evidence type="ECO:0000256" key="9">
    <source>
        <dbReference type="ARBA" id="ARBA00045650"/>
    </source>
</evidence>
<dbReference type="EMBL" id="BAABIL010000371">
    <property type="protein sequence ID" value="GAA4984004.1"/>
    <property type="molecule type" value="Genomic_DNA"/>
</dbReference>
<feature type="region of interest" description="Disordered" evidence="12">
    <location>
        <begin position="268"/>
        <end position="287"/>
    </location>
</feature>
<dbReference type="EC" id="1.1.1.381" evidence="5"/>
<keyword evidence="2" id="KW-0560">Oxidoreductase</keyword>
<evidence type="ECO:0000313" key="14">
    <source>
        <dbReference type="Proteomes" id="UP001501195"/>
    </source>
</evidence>
<dbReference type="PIRSF" id="PIRSF000126">
    <property type="entry name" value="11-beta-HSD1"/>
    <property type="match status" value="1"/>
</dbReference>
<sequence>MSEPVPSPRPRTDRPTALVTGATAGLGARYAAQLAERGHDLVLVARDEERLARSAVELRSRYGVEVEVLPADLSERASLQRVADRVADAARPVDVLVNNAGFGLKQRFADGDLVAHEQMFDVLCRAVMVLSRAAAGAMAARGRGRIVNIASVAGFVAGGGHYSAAKAYVALLTETLHQELSGTGVTATAVAPGFVRTEFHARAGMKSGGTDSPAWLDADEVVRVSLDDAFAGKVLSVPTKRYKALMGVLDVVPRALVRTVWGKATWGAARRHPSGPGQHTLGNTPEQ</sequence>
<comment type="function">
    <text evidence="9">NADP-dependent dehydrogenase with broad substrate specificity acting on 3-hydroxy acids. Catalyzes the NADP-dependent oxidation of L-allo-threonine to L-2-amino-3-keto-butyrate, which is spontaneously decarboxylated into aminoacetone. Also acts on D-threonine, L-serine, D-serine, D-3-hydroxyisobutyrate, L-3-hydroxyisobutyrate, D-glycerate and L-glycerate. Able to catalyze the reduction of the malonic semialdehyde to 3-hydroxypropionic acid. YdfG is apparently supplementing RutE, the presumed malonic semialdehyde reductase involved in pyrimidine degradation since both are able to detoxify malonic semialdehyde.</text>
</comment>
<comment type="similarity">
    <text evidence="1 11">Belongs to the short-chain dehydrogenases/reductases (SDR) family.</text>
</comment>
<dbReference type="SUPFAM" id="SSF51735">
    <property type="entry name" value="NAD(P)-binding Rossmann-fold domains"/>
    <property type="match status" value="1"/>
</dbReference>
<gene>
    <name evidence="13" type="ORF">GCM10023225_23990</name>
</gene>
<evidence type="ECO:0000256" key="12">
    <source>
        <dbReference type="SAM" id="MobiDB-lite"/>
    </source>
</evidence>
<comment type="catalytic activity">
    <reaction evidence="3">
        <text>L-allo-threonine + NADP(+) = aminoacetone + CO2 + NADPH</text>
        <dbReference type="Rhea" id="RHEA:43524"/>
        <dbReference type="ChEBI" id="CHEBI:16526"/>
        <dbReference type="ChEBI" id="CHEBI:57783"/>
        <dbReference type="ChEBI" id="CHEBI:58320"/>
        <dbReference type="ChEBI" id="CHEBI:58349"/>
        <dbReference type="ChEBI" id="CHEBI:58585"/>
        <dbReference type="EC" id="1.1.1.381"/>
    </reaction>
</comment>
<dbReference type="PANTHER" id="PTHR43086">
    <property type="entry name" value="VERY-LONG-CHAIN 3-OXOOACYL-COA REDUCTASE"/>
    <property type="match status" value="1"/>
</dbReference>
<organism evidence="13 14">
    <name type="scientific">Kineococcus glutinatus</name>
    <dbReference type="NCBI Taxonomy" id="1070872"/>
    <lineage>
        <taxon>Bacteria</taxon>
        <taxon>Bacillati</taxon>
        <taxon>Actinomycetota</taxon>
        <taxon>Actinomycetes</taxon>
        <taxon>Kineosporiales</taxon>
        <taxon>Kineosporiaceae</taxon>
        <taxon>Kineococcus</taxon>
    </lineage>
</organism>
<dbReference type="Pfam" id="PF00106">
    <property type="entry name" value="adh_short"/>
    <property type="match status" value="1"/>
</dbReference>
<evidence type="ECO:0000256" key="6">
    <source>
        <dbReference type="ARBA" id="ARBA00044065"/>
    </source>
</evidence>
<evidence type="ECO:0000256" key="1">
    <source>
        <dbReference type="ARBA" id="ARBA00006484"/>
    </source>
</evidence>
<evidence type="ECO:0000256" key="2">
    <source>
        <dbReference type="ARBA" id="ARBA00023002"/>
    </source>
</evidence>
<evidence type="ECO:0000256" key="3">
    <source>
        <dbReference type="ARBA" id="ARBA00043812"/>
    </source>
</evidence>
<dbReference type="PRINTS" id="PR00080">
    <property type="entry name" value="SDRFAMILY"/>
</dbReference>
<name>A0ABP9I074_9ACTN</name>
<comment type="caution">
    <text evidence="13">The sequence shown here is derived from an EMBL/GenBank/DDBJ whole genome shotgun (WGS) entry which is preliminary data.</text>
</comment>
<dbReference type="RefSeq" id="WP_345712816.1">
    <property type="nucleotide sequence ID" value="NZ_BAABIL010000371.1"/>
</dbReference>
<dbReference type="Proteomes" id="UP001501195">
    <property type="component" value="Unassembled WGS sequence"/>
</dbReference>
<evidence type="ECO:0000256" key="8">
    <source>
        <dbReference type="ARBA" id="ARBA00044349"/>
    </source>
</evidence>
<dbReference type="EC" id="1.1.1.298" evidence="4"/>
<dbReference type="InterPro" id="IPR002347">
    <property type="entry name" value="SDR_fam"/>
</dbReference>
<proteinExistence type="inferred from homology"/>
<reference evidence="14" key="1">
    <citation type="journal article" date="2019" name="Int. J. Syst. Evol. Microbiol.">
        <title>The Global Catalogue of Microorganisms (GCM) 10K type strain sequencing project: providing services to taxonomists for standard genome sequencing and annotation.</title>
        <authorList>
            <consortium name="The Broad Institute Genomics Platform"/>
            <consortium name="The Broad Institute Genome Sequencing Center for Infectious Disease"/>
            <person name="Wu L."/>
            <person name="Ma J."/>
        </authorList>
    </citation>
    <scope>NUCLEOTIDE SEQUENCE [LARGE SCALE GENOMIC DNA]</scope>
    <source>
        <strain evidence="14">JCM 18126</strain>
    </source>
</reference>
<protein>
    <recommendedName>
        <fullName evidence="6">NADP-dependent 3-hydroxy acid dehydrogenase YdfG</fullName>
        <ecNumber evidence="4">1.1.1.298</ecNumber>
        <ecNumber evidence="5">1.1.1.381</ecNumber>
    </recommendedName>
    <alternativeName>
        <fullName evidence="8">L-allo-threonine dehydrogenase</fullName>
    </alternativeName>
    <alternativeName>
        <fullName evidence="7">Malonic semialdehyde reductase</fullName>
    </alternativeName>
</protein>
<dbReference type="CDD" id="cd05233">
    <property type="entry name" value="SDR_c"/>
    <property type="match status" value="1"/>
</dbReference>
<accession>A0ABP9I074</accession>